<dbReference type="PANTHER" id="PTHR10395">
    <property type="entry name" value="URICASE AND TRANSTHYRETIN-RELATED"/>
    <property type="match status" value="1"/>
</dbReference>
<comment type="catalytic activity">
    <reaction evidence="1 7">
        <text>5-hydroxyisourate + H2O = 5-hydroxy-2-oxo-4-ureido-2,5-dihydro-1H-imidazole-5-carboxylate + H(+)</text>
        <dbReference type="Rhea" id="RHEA:23736"/>
        <dbReference type="ChEBI" id="CHEBI:15377"/>
        <dbReference type="ChEBI" id="CHEBI:15378"/>
        <dbReference type="ChEBI" id="CHEBI:18072"/>
        <dbReference type="ChEBI" id="CHEBI:58639"/>
        <dbReference type="EC" id="3.5.2.17"/>
    </reaction>
</comment>
<dbReference type="Proteomes" id="UP001378242">
    <property type="component" value="Unassembled WGS sequence"/>
</dbReference>
<dbReference type="InterPro" id="IPR036817">
    <property type="entry name" value="Transthyretin/HIU_hydrolase_sf"/>
</dbReference>
<comment type="caution">
    <text evidence="9">The sequence shown here is derived from an EMBL/GenBank/DDBJ whole genome shotgun (WGS) entry which is preliminary data.</text>
</comment>
<evidence type="ECO:0000313" key="9">
    <source>
        <dbReference type="EMBL" id="MEL0618313.1"/>
    </source>
</evidence>
<dbReference type="SUPFAM" id="SSF49472">
    <property type="entry name" value="Transthyretin (synonym: prealbumin)"/>
    <property type="match status" value="1"/>
</dbReference>
<evidence type="ECO:0000256" key="7">
    <source>
        <dbReference type="RuleBase" id="RU361270"/>
    </source>
</evidence>
<sequence length="118" mass="12966">MPRLTTHVLNQAEGIAASGVTILLERQDAQGNFQQIARSITNQDGRVEAPLLENAPSNDDDHSGVYRLTFQIGDYFAGRPVGKGMLGRVPVEFTLEANGHYHIPLLVTPWAYSVYRGS</sequence>
<dbReference type="NCBIfam" id="TIGR02962">
    <property type="entry name" value="hdxy_isourate"/>
    <property type="match status" value="1"/>
</dbReference>
<evidence type="ECO:0000256" key="4">
    <source>
        <dbReference type="ARBA" id="ARBA00011881"/>
    </source>
</evidence>
<accession>A0ABU9GJN5</accession>
<evidence type="ECO:0000256" key="3">
    <source>
        <dbReference type="ARBA" id="ARBA00009850"/>
    </source>
</evidence>
<dbReference type="CDD" id="cd05822">
    <property type="entry name" value="TLP_HIUase"/>
    <property type="match status" value="1"/>
</dbReference>
<dbReference type="InterPro" id="IPR023416">
    <property type="entry name" value="Transthyretin/HIU_hydrolase_d"/>
</dbReference>
<evidence type="ECO:0000256" key="2">
    <source>
        <dbReference type="ARBA" id="ARBA00002704"/>
    </source>
</evidence>
<name>A0ABU9GJN5_COBMA</name>
<feature type="domain" description="Transthyretin/hydroxyisourate hydrolase" evidence="8">
    <location>
        <begin position="4"/>
        <end position="117"/>
    </location>
</feature>
<dbReference type="EMBL" id="JBAKAP010000022">
    <property type="protein sequence ID" value="MEL0618313.1"/>
    <property type="molecule type" value="Genomic_DNA"/>
</dbReference>
<keyword evidence="10" id="KW-1185">Reference proteome</keyword>
<comment type="similarity">
    <text evidence="3 7">Belongs to the transthyretin family. 5-hydroxyisourate hydrolase subfamily.</text>
</comment>
<keyword evidence="5 7" id="KW-0659">Purine metabolism</keyword>
<evidence type="ECO:0000256" key="1">
    <source>
        <dbReference type="ARBA" id="ARBA00001043"/>
    </source>
</evidence>
<dbReference type="InterPro" id="IPR014306">
    <property type="entry name" value="Hydroxyisourate_hydrolase"/>
</dbReference>
<dbReference type="RefSeq" id="WP_341542813.1">
    <property type="nucleotide sequence ID" value="NZ_JBAKAP010000022.1"/>
</dbReference>
<reference evidence="9 10" key="1">
    <citation type="submission" date="2024-02" db="EMBL/GenBank/DDBJ databases">
        <title>Bacteria isolated from the canopy kelp, Nereocystis luetkeana.</title>
        <authorList>
            <person name="Pfister C.A."/>
            <person name="Younker I.T."/>
            <person name="Light S.H."/>
        </authorList>
    </citation>
    <scope>NUCLEOTIDE SEQUENCE [LARGE SCALE GENOMIC DNA]</scope>
    <source>
        <strain evidence="9 10">TI.5.07</strain>
    </source>
</reference>
<protein>
    <recommendedName>
        <fullName evidence="7">5-hydroxyisourate hydrolase</fullName>
        <shortName evidence="7">HIU hydrolase</shortName>
        <shortName evidence="7">HIUHase</shortName>
        <ecNumber evidence="7">3.5.2.17</ecNumber>
    </recommendedName>
</protein>
<dbReference type="Gene3D" id="2.60.40.180">
    <property type="entry name" value="Transthyretin/hydroxyisourate hydrolase domain"/>
    <property type="match status" value="1"/>
</dbReference>
<dbReference type="Pfam" id="PF00576">
    <property type="entry name" value="Transthyretin"/>
    <property type="match status" value="1"/>
</dbReference>
<dbReference type="GO" id="GO:0033971">
    <property type="term" value="F:hydroxyisourate hydrolase activity"/>
    <property type="evidence" value="ECO:0007669"/>
    <property type="project" value="UniProtKB-EC"/>
</dbReference>
<proteinExistence type="inferred from homology"/>
<evidence type="ECO:0000256" key="5">
    <source>
        <dbReference type="ARBA" id="ARBA00022631"/>
    </source>
</evidence>
<keyword evidence="6 7" id="KW-0378">Hydrolase</keyword>
<dbReference type="PANTHER" id="PTHR10395:SF7">
    <property type="entry name" value="5-HYDROXYISOURATE HYDROLASE"/>
    <property type="match status" value="1"/>
</dbReference>
<comment type="function">
    <text evidence="2">Catalyzes the hydrolysis of 5-hydroxyisourate (HIU) to 2-oxo-4-hydroxy-4-carboxy-5-ureidoimidazoline (OHCU).</text>
</comment>
<comment type="subunit">
    <text evidence="4 7">Homotetramer.</text>
</comment>
<organism evidence="9 10">
    <name type="scientific">Cobetia marina</name>
    <name type="common">Deleya marina</name>
    <dbReference type="NCBI Taxonomy" id="28258"/>
    <lineage>
        <taxon>Bacteria</taxon>
        <taxon>Pseudomonadati</taxon>
        <taxon>Pseudomonadota</taxon>
        <taxon>Gammaproteobacteria</taxon>
        <taxon>Oceanospirillales</taxon>
        <taxon>Halomonadaceae</taxon>
        <taxon>Cobetia</taxon>
    </lineage>
</organism>
<dbReference type="EC" id="3.5.2.17" evidence="7"/>
<evidence type="ECO:0000256" key="6">
    <source>
        <dbReference type="ARBA" id="ARBA00022801"/>
    </source>
</evidence>
<gene>
    <name evidence="9" type="primary">uraH</name>
    <name evidence="9" type="ORF">V6243_15915</name>
</gene>
<evidence type="ECO:0000313" key="10">
    <source>
        <dbReference type="Proteomes" id="UP001378242"/>
    </source>
</evidence>
<evidence type="ECO:0000259" key="8">
    <source>
        <dbReference type="Pfam" id="PF00576"/>
    </source>
</evidence>